<evidence type="ECO:0000313" key="1">
    <source>
        <dbReference type="EMBL" id="GGK23108.1"/>
    </source>
</evidence>
<comment type="caution">
    <text evidence="1">The sequence shown here is derived from an EMBL/GenBank/DDBJ whole genome shotgun (WGS) entry which is preliminary data.</text>
</comment>
<evidence type="ECO:0000313" key="2">
    <source>
        <dbReference type="Proteomes" id="UP000612329"/>
    </source>
</evidence>
<dbReference type="Pfam" id="PF11964">
    <property type="entry name" value="SpoIIAA-like"/>
    <property type="match status" value="1"/>
</dbReference>
<accession>A0A8J3BRR3</accession>
<reference evidence="1" key="2">
    <citation type="submission" date="2020-09" db="EMBL/GenBank/DDBJ databases">
        <authorList>
            <person name="Sun Q."/>
            <person name="Ohkuma M."/>
        </authorList>
    </citation>
    <scope>NUCLEOTIDE SEQUENCE</scope>
    <source>
        <strain evidence="1">JCM 12862</strain>
    </source>
</reference>
<dbReference type="RefSeq" id="WP_188651951.1">
    <property type="nucleotide sequence ID" value="NZ_BMNR01000003.1"/>
</dbReference>
<reference evidence="1" key="1">
    <citation type="journal article" date="2014" name="Int. J. Syst. Evol. Microbiol.">
        <title>Complete genome sequence of Corynebacterium casei LMG S-19264T (=DSM 44701T), isolated from a smear-ripened cheese.</title>
        <authorList>
            <consortium name="US DOE Joint Genome Institute (JGI-PGF)"/>
            <person name="Walter F."/>
            <person name="Albersmeier A."/>
            <person name="Kalinowski J."/>
            <person name="Ruckert C."/>
        </authorList>
    </citation>
    <scope>NUCLEOTIDE SEQUENCE</scope>
    <source>
        <strain evidence="1">JCM 12862</strain>
    </source>
</reference>
<dbReference type="EMBL" id="BMNR01000003">
    <property type="protein sequence ID" value="GGK23108.1"/>
    <property type="molecule type" value="Genomic_DNA"/>
</dbReference>
<dbReference type="AlphaFoldDB" id="A0A8J3BRR3"/>
<dbReference type="SUPFAM" id="SSF52091">
    <property type="entry name" value="SpoIIaa-like"/>
    <property type="match status" value="1"/>
</dbReference>
<sequence length="134" mass="15461">MIEQIMTTEKNVLAIEVIDGFTETDEKICQKFFKEKLDQGFKQVHILVKLDEMKIGNTSTKAFMEDIIFALRNYKKMGHLAIVAHSKILKALVPIDNLFFQRAKEGRLERYFDVSQMDEAMAFVSEKATSEALH</sequence>
<dbReference type="Gene3D" id="3.40.50.10600">
    <property type="entry name" value="SpoIIaa-like domains"/>
    <property type="match status" value="1"/>
</dbReference>
<dbReference type="Proteomes" id="UP000612329">
    <property type="component" value="Unassembled WGS sequence"/>
</dbReference>
<dbReference type="InterPro" id="IPR036513">
    <property type="entry name" value="STAS_dom_sf"/>
</dbReference>
<gene>
    <name evidence="1" type="ORF">GCM10007962_16660</name>
</gene>
<name>A0A8J3BRR3_9FLAO</name>
<dbReference type="InterPro" id="IPR038396">
    <property type="entry name" value="SpoIIAA-like_sf"/>
</dbReference>
<dbReference type="InterPro" id="IPR021866">
    <property type="entry name" value="SpoIIAA-like"/>
</dbReference>
<proteinExistence type="predicted"/>
<organism evidence="1 2">
    <name type="scientific">Yeosuana aromativorans</name>
    <dbReference type="NCBI Taxonomy" id="288019"/>
    <lineage>
        <taxon>Bacteria</taxon>
        <taxon>Pseudomonadati</taxon>
        <taxon>Bacteroidota</taxon>
        <taxon>Flavobacteriia</taxon>
        <taxon>Flavobacteriales</taxon>
        <taxon>Flavobacteriaceae</taxon>
        <taxon>Yeosuana</taxon>
    </lineage>
</organism>
<keyword evidence="2" id="KW-1185">Reference proteome</keyword>
<evidence type="ECO:0008006" key="3">
    <source>
        <dbReference type="Google" id="ProtNLM"/>
    </source>
</evidence>
<protein>
    <recommendedName>
        <fullName evidence="3">STAS/SEC14 domain-containing protein</fullName>
    </recommendedName>
</protein>